<proteinExistence type="predicted"/>
<protein>
    <submittedName>
        <fullName evidence="2">Aldose epimerase</fullName>
    </submittedName>
</protein>
<dbReference type="InterPro" id="IPR011013">
    <property type="entry name" value="Gal_mutarotase_sf_dom"/>
</dbReference>
<evidence type="ECO:0000256" key="1">
    <source>
        <dbReference type="SAM" id="MobiDB-lite"/>
    </source>
</evidence>
<dbReference type="InterPro" id="IPR008183">
    <property type="entry name" value="Aldose_1/G6P_1-epimerase"/>
</dbReference>
<dbReference type="Gene3D" id="2.70.98.10">
    <property type="match status" value="1"/>
</dbReference>
<keyword evidence="3" id="KW-1185">Reference proteome</keyword>
<comment type="caution">
    <text evidence="2">The sequence shown here is derived from an EMBL/GenBank/DDBJ whole genome shotgun (WGS) entry which is preliminary data.</text>
</comment>
<feature type="region of interest" description="Disordered" evidence="1">
    <location>
        <begin position="1"/>
        <end position="25"/>
    </location>
</feature>
<organism evidence="2 3">
    <name type="scientific">Luteimonas salinisoli</name>
    <dbReference type="NCBI Taxonomy" id="2752307"/>
    <lineage>
        <taxon>Bacteria</taxon>
        <taxon>Pseudomonadati</taxon>
        <taxon>Pseudomonadota</taxon>
        <taxon>Gammaproteobacteria</taxon>
        <taxon>Lysobacterales</taxon>
        <taxon>Lysobacteraceae</taxon>
        <taxon>Luteimonas</taxon>
    </lineage>
</organism>
<sequence length="284" mass="30561">MAADAPAPGRPMPPQDDSAAVAPGPGPLVGIDAGRLAVEIAPGAGGRIAQIRHDGGDLLVGYGEHGTDPIAWGCYPMVPWAGRIRGGRFAFETREYRLPVDADGHAVHGVGYAMPWRMDRHGPTLAELSVQLPADARWPFGGAARQRIEVGVDRLRMRLSVSAGVLAMPAAIGWHPWFRKPDRLDFSPVAMYPRDADGIATAPPRAPAPGPWDDCFLNHEPVLLRLHGRTLRLTSGCEHWVVYDAAAHATCVEPQTGPPDAFNLAPQRLAPGASLDAWFLIEWL</sequence>
<gene>
    <name evidence="2" type="ORF">H0E84_10770</name>
</gene>
<name>A0A853JE51_9GAMM</name>
<dbReference type="GO" id="GO:0016853">
    <property type="term" value="F:isomerase activity"/>
    <property type="evidence" value="ECO:0007669"/>
    <property type="project" value="InterPro"/>
</dbReference>
<accession>A0A853JE51</accession>
<dbReference type="InterPro" id="IPR014718">
    <property type="entry name" value="GH-type_carb-bd"/>
</dbReference>
<reference evidence="2 3" key="1">
    <citation type="submission" date="2020-07" db="EMBL/GenBank/DDBJ databases">
        <title>Luteimonas sp. SJ-92.</title>
        <authorList>
            <person name="Huang X.-X."/>
            <person name="Xu L."/>
            <person name="Sun J.-Q."/>
        </authorList>
    </citation>
    <scope>NUCLEOTIDE SEQUENCE [LARGE SCALE GENOMIC DNA]</scope>
    <source>
        <strain evidence="2 3">SJ-92</strain>
    </source>
</reference>
<dbReference type="AlphaFoldDB" id="A0A853JE51"/>
<dbReference type="Proteomes" id="UP000578091">
    <property type="component" value="Unassembled WGS sequence"/>
</dbReference>
<evidence type="ECO:0000313" key="2">
    <source>
        <dbReference type="EMBL" id="NZA26867.1"/>
    </source>
</evidence>
<evidence type="ECO:0000313" key="3">
    <source>
        <dbReference type="Proteomes" id="UP000578091"/>
    </source>
</evidence>
<dbReference type="Pfam" id="PF01263">
    <property type="entry name" value="Aldose_epim"/>
    <property type="match status" value="1"/>
</dbReference>
<dbReference type="SUPFAM" id="SSF74650">
    <property type="entry name" value="Galactose mutarotase-like"/>
    <property type="match status" value="1"/>
</dbReference>
<dbReference type="EMBL" id="JACCKA010000064">
    <property type="protein sequence ID" value="NZA26867.1"/>
    <property type="molecule type" value="Genomic_DNA"/>
</dbReference>
<dbReference type="GO" id="GO:0030246">
    <property type="term" value="F:carbohydrate binding"/>
    <property type="evidence" value="ECO:0007669"/>
    <property type="project" value="InterPro"/>
</dbReference>
<dbReference type="GO" id="GO:0005975">
    <property type="term" value="P:carbohydrate metabolic process"/>
    <property type="evidence" value="ECO:0007669"/>
    <property type="project" value="InterPro"/>
</dbReference>